<dbReference type="EMBL" id="JAPDRP010000012">
    <property type="protein sequence ID" value="KAJ9642825.1"/>
    <property type="molecule type" value="Genomic_DNA"/>
</dbReference>
<reference evidence="1" key="1">
    <citation type="submission" date="2022-10" db="EMBL/GenBank/DDBJ databases">
        <title>Culturing micro-colonial fungi from biological soil crusts in the Mojave desert and describing Neophaeococcomyces mojavensis, and introducing the new genera and species Taxawa tesnikishii.</title>
        <authorList>
            <person name="Kurbessoian T."/>
            <person name="Stajich J.E."/>
        </authorList>
    </citation>
    <scope>NUCLEOTIDE SEQUENCE</scope>
    <source>
        <strain evidence="1">JES_115</strain>
    </source>
</reference>
<evidence type="ECO:0000313" key="1">
    <source>
        <dbReference type="EMBL" id="KAJ9642825.1"/>
    </source>
</evidence>
<dbReference type="Proteomes" id="UP001172680">
    <property type="component" value="Unassembled WGS sequence"/>
</dbReference>
<protein>
    <submittedName>
        <fullName evidence="1">Uncharacterized protein</fullName>
    </submittedName>
</protein>
<comment type="caution">
    <text evidence="1">The sequence shown here is derived from an EMBL/GenBank/DDBJ whole genome shotgun (WGS) entry which is preliminary data.</text>
</comment>
<evidence type="ECO:0000313" key="2">
    <source>
        <dbReference type="Proteomes" id="UP001172680"/>
    </source>
</evidence>
<accession>A0ACC2Z663</accession>
<organism evidence="1 2">
    <name type="scientific">Coniosporium tulheliwenetii</name>
    <dbReference type="NCBI Taxonomy" id="3383036"/>
    <lineage>
        <taxon>Eukaryota</taxon>
        <taxon>Fungi</taxon>
        <taxon>Dikarya</taxon>
        <taxon>Ascomycota</taxon>
        <taxon>Pezizomycotina</taxon>
        <taxon>Dothideomycetes</taxon>
        <taxon>Dothideomycetes incertae sedis</taxon>
        <taxon>Coniosporium</taxon>
    </lineage>
</organism>
<sequence length="308" mass="34506">MGVVEEGKERGGDARDGNLRPPAACQGDASRPAVREPYARPSIHGGTKPPKETLPFLRLPLELRQQIYSFVLPASLPHVPKALNGVIWRRGHTALLLTNRQISEECLDVIYGRNTFMVDIAYDSITLRYRWRLKSGFAVAPSRAYSSLERFSRANVRRIRKWIVNVEHVDSYLGMIKYNCAGRGLTDGLRMQVKRFVEIISLSTNIVDLKIQYVDGNEGRSVAETVLEPFRGIHRVRKASVGGAVTPEFAALLRGEMTSSAESRAPSRCHPEVVVPPSLGYRLMSEENPIIHPANRALHRLYTMVPEP</sequence>
<keyword evidence="2" id="KW-1185">Reference proteome</keyword>
<gene>
    <name evidence="1" type="ORF">H2199_004346</name>
</gene>
<name>A0ACC2Z663_9PEZI</name>
<proteinExistence type="predicted"/>